<dbReference type="EMBL" id="VSRR010085751">
    <property type="protein sequence ID" value="MPC90846.1"/>
    <property type="molecule type" value="Genomic_DNA"/>
</dbReference>
<proteinExistence type="predicted"/>
<keyword evidence="2" id="KW-1185">Reference proteome</keyword>
<evidence type="ECO:0000313" key="1">
    <source>
        <dbReference type="EMBL" id="MPC90846.1"/>
    </source>
</evidence>
<evidence type="ECO:0000313" key="2">
    <source>
        <dbReference type="Proteomes" id="UP000324222"/>
    </source>
</evidence>
<comment type="caution">
    <text evidence="1">The sequence shown here is derived from an EMBL/GenBank/DDBJ whole genome shotgun (WGS) entry which is preliminary data.</text>
</comment>
<reference evidence="1 2" key="1">
    <citation type="submission" date="2019-05" db="EMBL/GenBank/DDBJ databases">
        <title>Another draft genome of Portunus trituberculatus and its Hox gene families provides insights of decapod evolution.</title>
        <authorList>
            <person name="Jeong J.-H."/>
            <person name="Song I."/>
            <person name="Kim S."/>
            <person name="Choi T."/>
            <person name="Kim D."/>
            <person name="Ryu S."/>
            <person name="Kim W."/>
        </authorList>
    </citation>
    <scope>NUCLEOTIDE SEQUENCE [LARGE SCALE GENOMIC DNA]</scope>
    <source>
        <tissue evidence="1">Muscle</tissue>
    </source>
</reference>
<sequence length="67" mass="7590">MATSFTILITSAFDICELLRIVMKKLCHYAGVPGAEVHGFTLCQNYAYTVNMHRLNSRVVVRNKDNN</sequence>
<protein>
    <submittedName>
        <fullName evidence="1">Uncharacterized protein</fullName>
    </submittedName>
</protein>
<dbReference type="AlphaFoldDB" id="A0A5B7J9Z9"/>
<accession>A0A5B7J9Z9</accession>
<gene>
    <name evidence="1" type="ORF">E2C01_085849</name>
</gene>
<name>A0A5B7J9Z9_PORTR</name>
<organism evidence="1 2">
    <name type="scientific">Portunus trituberculatus</name>
    <name type="common">Swimming crab</name>
    <name type="synonym">Neptunus trituberculatus</name>
    <dbReference type="NCBI Taxonomy" id="210409"/>
    <lineage>
        <taxon>Eukaryota</taxon>
        <taxon>Metazoa</taxon>
        <taxon>Ecdysozoa</taxon>
        <taxon>Arthropoda</taxon>
        <taxon>Crustacea</taxon>
        <taxon>Multicrustacea</taxon>
        <taxon>Malacostraca</taxon>
        <taxon>Eumalacostraca</taxon>
        <taxon>Eucarida</taxon>
        <taxon>Decapoda</taxon>
        <taxon>Pleocyemata</taxon>
        <taxon>Brachyura</taxon>
        <taxon>Eubrachyura</taxon>
        <taxon>Portunoidea</taxon>
        <taxon>Portunidae</taxon>
        <taxon>Portuninae</taxon>
        <taxon>Portunus</taxon>
    </lineage>
</organism>
<dbReference type="Proteomes" id="UP000324222">
    <property type="component" value="Unassembled WGS sequence"/>
</dbReference>